<accession>A0A0F3GQQ9</accession>
<sequence>MSVGSRKQRIWSIIATIFAGAIFFYYGLYAMGAVIFPSFLFQIPYFVATGWIYYVFHIADDISIESTELVMGLLLLVLLIAGLHIFLKRIEFRRFRDKTSVIWSLQGTVVLAIFVFVADISTTGAINRLVWITKTQKPLKETGRDKAKPMAVRVGAKSAVDDLQYYLDSYVAGKPYIILTDSTGKEGCIEAANAANTGNTCQTVYNQPASSTYTPFHDGMDEVFSDFINHHTNKGNKSPYTGLPLFVAAHTTEGEVVLTPVDERSVGITAYALDVASPIFSSVVTVSSK</sequence>
<evidence type="ECO:0000313" key="2">
    <source>
        <dbReference type="EMBL" id="KJU83008.1"/>
    </source>
</evidence>
<evidence type="ECO:0000313" key="3">
    <source>
        <dbReference type="Proteomes" id="UP000033423"/>
    </source>
</evidence>
<feature type="transmembrane region" description="Helical" evidence="1">
    <location>
        <begin position="34"/>
        <end position="56"/>
    </location>
</feature>
<proteinExistence type="predicted"/>
<keyword evidence="1" id="KW-0812">Transmembrane</keyword>
<feature type="transmembrane region" description="Helical" evidence="1">
    <location>
        <begin position="107"/>
        <end position="130"/>
    </location>
</feature>
<reference evidence="2 3" key="1">
    <citation type="submission" date="2015-02" db="EMBL/GenBank/DDBJ databases">
        <title>Single-cell genomics of uncultivated deep-branching MTB reveals a conserved set of magnetosome genes.</title>
        <authorList>
            <person name="Kolinko S."/>
            <person name="Richter M."/>
            <person name="Glockner F.O."/>
            <person name="Brachmann A."/>
            <person name="Schuler D."/>
        </authorList>
    </citation>
    <scope>NUCLEOTIDE SEQUENCE [LARGE SCALE GENOMIC DNA]</scope>
    <source>
        <strain evidence="2">TM-1</strain>
    </source>
</reference>
<organism evidence="2 3">
    <name type="scientific">Candidatus Magnetobacterium bavaricum</name>
    <dbReference type="NCBI Taxonomy" id="29290"/>
    <lineage>
        <taxon>Bacteria</taxon>
        <taxon>Pseudomonadati</taxon>
        <taxon>Nitrospirota</taxon>
        <taxon>Thermodesulfovibrionia</taxon>
        <taxon>Thermodesulfovibrionales</taxon>
        <taxon>Candidatus Magnetobacteriaceae</taxon>
        <taxon>Candidatus Magnetobacterium</taxon>
    </lineage>
</organism>
<keyword evidence="1" id="KW-1133">Transmembrane helix</keyword>
<dbReference type="AlphaFoldDB" id="A0A0F3GQQ9"/>
<name>A0A0F3GQQ9_9BACT</name>
<keyword evidence="3" id="KW-1185">Reference proteome</keyword>
<comment type="caution">
    <text evidence="2">The sequence shown here is derived from an EMBL/GenBank/DDBJ whole genome shotgun (WGS) entry which is preliminary data.</text>
</comment>
<dbReference type="Proteomes" id="UP000033423">
    <property type="component" value="Unassembled WGS sequence"/>
</dbReference>
<gene>
    <name evidence="2" type="ORF">MBAV_004790</name>
</gene>
<protein>
    <submittedName>
        <fullName evidence="2">Type IV pilin</fullName>
    </submittedName>
</protein>
<keyword evidence="1" id="KW-0472">Membrane</keyword>
<feature type="transmembrane region" description="Helical" evidence="1">
    <location>
        <begin position="9"/>
        <end position="28"/>
    </location>
</feature>
<feature type="transmembrane region" description="Helical" evidence="1">
    <location>
        <begin position="68"/>
        <end position="87"/>
    </location>
</feature>
<dbReference type="EMBL" id="LACI01002083">
    <property type="protein sequence ID" value="KJU83008.1"/>
    <property type="molecule type" value="Genomic_DNA"/>
</dbReference>
<evidence type="ECO:0000256" key="1">
    <source>
        <dbReference type="SAM" id="Phobius"/>
    </source>
</evidence>